<dbReference type="InterPro" id="IPR026956">
    <property type="entry name" value="D-ser_dehydrat-like_dom"/>
</dbReference>
<dbReference type="PANTHER" id="PTHR28004:SF8">
    <property type="entry name" value="D-SERINE DEAMINASE"/>
    <property type="match status" value="1"/>
</dbReference>
<feature type="domain" description="D-serine dehydratase-like" evidence="4">
    <location>
        <begin position="309"/>
        <end position="407"/>
    </location>
</feature>
<evidence type="ECO:0000313" key="6">
    <source>
        <dbReference type="Proteomes" id="UP000737171"/>
    </source>
</evidence>
<evidence type="ECO:0000256" key="2">
    <source>
        <dbReference type="ARBA" id="ARBA00023239"/>
    </source>
</evidence>
<dbReference type="PANTHER" id="PTHR28004">
    <property type="entry name" value="ZGC:162816-RELATED"/>
    <property type="match status" value="1"/>
</dbReference>
<accession>A0ABX2EB05</accession>
<feature type="region of interest" description="Disordered" evidence="3">
    <location>
        <begin position="1"/>
        <end position="21"/>
    </location>
</feature>
<evidence type="ECO:0000259" key="4">
    <source>
        <dbReference type="SMART" id="SM01119"/>
    </source>
</evidence>
<dbReference type="InterPro" id="IPR042208">
    <property type="entry name" value="D-ser_dehydrat-like_sf"/>
</dbReference>
<dbReference type="Gene3D" id="3.20.20.10">
    <property type="entry name" value="Alanine racemase"/>
    <property type="match status" value="1"/>
</dbReference>
<organism evidence="5 6">
    <name type="scientific">Pseudaquabacterium terrae</name>
    <dbReference type="NCBI Taxonomy" id="2732868"/>
    <lineage>
        <taxon>Bacteria</taxon>
        <taxon>Pseudomonadati</taxon>
        <taxon>Pseudomonadota</taxon>
        <taxon>Betaproteobacteria</taxon>
        <taxon>Burkholderiales</taxon>
        <taxon>Sphaerotilaceae</taxon>
        <taxon>Pseudaquabacterium</taxon>
    </lineage>
</organism>
<dbReference type="Proteomes" id="UP000737171">
    <property type="component" value="Unassembled WGS sequence"/>
</dbReference>
<name>A0ABX2EB05_9BURK</name>
<dbReference type="InterPro" id="IPR051466">
    <property type="entry name" value="D-amino_acid_metab_enzyme"/>
</dbReference>
<evidence type="ECO:0000256" key="1">
    <source>
        <dbReference type="ARBA" id="ARBA00005323"/>
    </source>
</evidence>
<gene>
    <name evidence="5" type="ORF">HLB44_04770</name>
</gene>
<dbReference type="SMART" id="SM01119">
    <property type="entry name" value="D-ser_dehydrat"/>
    <property type="match status" value="1"/>
</dbReference>
<dbReference type="InterPro" id="IPR029066">
    <property type="entry name" value="PLP-binding_barrel"/>
</dbReference>
<dbReference type="Pfam" id="PF14031">
    <property type="entry name" value="D-ser_dehydrat"/>
    <property type="match status" value="1"/>
</dbReference>
<dbReference type="Gene3D" id="2.40.37.20">
    <property type="entry name" value="D-serine dehydratase-like domain"/>
    <property type="match status" value="1"/>
</dbReference>
<reference evidence="5 6" key="1">
    <citation type="submission" date="2020-05" db="EMBL/GenBank/DDBJ databases">
        <title>Aquincola sp. isolate from soil.</title>
        <authorList>
            <person name="Han J."/>
            <person name="Kim D.-U."/>
        </authorList>
    </citation>
    <scope>NUCLEOTIDE SEQUENCE [LARGE SCALE GENOMIC DNA]</scope>
    <source>
        <strain evidence="5 6">S2</strain>
    </source>
</reference>
<sequence length="420" mass="45426">MNDVLDPLLDPTSKGYPASAPPLRRSQIGAQGWSVLDGDLPLPLAVIKRSALQHNLQWMQRFCDERGIGLAPHGKTSMSPQLFQRQLHAGAWGLTLATVGQARVAVEAGARRILIANQVLADADLRAIAALKTQHEGLRLLFLLDSIAQLELIEARQPATPFEVLLEVGLPGGRTGCRTTEAATELARRAHASPAVTLAGVECYEGLAAQGDDAQDRAFTDALMQRVTEIALLADRENLFDNDEVIVSAGGSAIFDLVVPGLKPQLTRKVSGLLRSGCYVTHDQGNYRRLVSLVNQRVGCSDAEGLQAAMEVWAVVQSLPEPGLAILAVGKRDISSDLGWPIPLQVIARGRRTLQPVPADWTISGLNDQHGYLRGELGSLAVGDRIVLGLSHPCTTFDKWRWMPIVDDAYRVIDAIVTCF</sequence>
<evidence type="ECO:0000256" key="3">
    <source>
        <dbReference type="SAM" id="MobiDB-lite"/>
    </source>
</evidence>
<protein>
    <submittedName>
        <fullName evidence="5">Amino acid deaminase</fullName>
    </submittedName>
</protein>
<dbReference type="InterPro" id="IPR001608">
    <property type="entry name" value="Ala_racemase_N"/>
</dbReference>
<evidence type="ECO:0000313" key="5">
    <source>
        <dbReference type="EMBL" id="NRF66290.1"/>
    </source>
</evidence>
<proteinExistence type="inferred from homology"/>
<dbReference type="CDD" id="cd06818">
    <property type="entry name" value="PLPDE_III_cryptic_DSD"/>
    <property type="match status" value="1"/>
</dbReference>
<dbReference type="RefSeq" id="WP_173121088.1">
    <property type="nucleotide sequence ID" value="NZ_JABRWJ010000001.1"/>
</dbReference>
<keyword evidence="2" id="KW-0456">Lyase</keyword>
<comment type="caution">
    <text evidence="5">The sequence shown here is derived from an EMBL/GenBank/DDBJ whole genome shotgun (WGS) entry which is preliminary data.</text>
</comment>
<dbReference type="SUPFAM" id="SSF51419">
    <property type="entry name" value="PLP-binding barrel"/>
    <property type="match status" value="1"/>
</dbReference>
<dbReference type="Pfam" id="PF01168">
    <property type="entry name" value="Ala_racemase_N"/>
    <property type="match status" value="1"/>
</dbReference>
<comment type="similarity">
    <text evidence="1">Belongs to the DSD1 family.</text>
</comment>
<dbReference type="EMBL" id="JABRWJ010000001">
    <property type="protein sequence ID" value="NRF66290.1"/>
    <property type="molecule type" value="Genomic_DNA"/>
</dbReference>
<keyword evidence="6" id="KW-1185">Reference proteome</keyword>